<sequence>MKYILAIDQSTSGTKALLFDSVGDLIARSDLPHRQIILNDGWVEHDPDEIYQNVLGVVKDVIRKSGIDQDEIVGVGISNQRETVMAWDNRTGEPVYNAIVWQCSRAEKICEQLYEKAETIRTATGLPLSPYFSAAKAAWIVENVEGVREKAENGNINCGTMDSWVVYKLTNGRSFKTDYSNASRTQLFNITSLEWDKEVCKIFGVEKLCLPEVCDSNANFGMTDFNGLLKAPIPIHGVLGDSHGALCGQGCHKVGMTKTTYGTGSSVMMNIGEKPVLSEKGVVTSLAWGIDGKVTYVLEGNINYTGAVMKWVVDDLGLIDSPKMSGKIAFEANPEDTTYLVPAFTGLGAPYWDSKAKAIICGMTRNTGRAEIVRAAEECIGYQITDILTIMSEEAGVPLRELRVDGGPTRDKYLMQFQSDMLGIPVRVPAIEELSGVGPAYLAGIAMGVYDSLVFERLERISFTPQMSDETRAKRYSGWKEAVRLVLSK</sequence>
<feature type="domain" description="Carbohydrate kinase FGGY C-terminal" evidence="8">
    <location>
        <begin position="259"/>
        <end position="447"/>
    </location>
</feature>
<dbReference type="InterPro" id="IPR018484">
    <property type="entry name" value="FGGY_N"/>
</dbReference>
<dbReference type="InterPro" id="IPR018485">
    <property type="entry name" value="FGGY_C"/>
</dbReference>
<accession>A0A8J6TUP5</accession>
<keyword evidence="3" id="KW-0547">Nucleotide-binding</keyword>
<reference evidence="9" key="1">
    <citation type="submission" date="2020-08" db="EMBL/GenBank/DDBJ databases">
        <title>Genome public.</title>
        <authorList>
            <person name="Liu C."/>
            <person name="Sun Q."/>
        </authorList>
    </citation>
    <scope>NUCLEOTIDE SEQUENCE</scope>
    <source>
        <strain evidence="9">NSJ-15</strain>
    </source>
</reference>
<organism evidence="9 10">
    <name type="scientific">Massiliimalia timonensis</name>
    <dbReference type="NCBI Taxonomy" id="1987501"/>
    <lineage>
        <taxon>Bacteria</taxon>
        <taxon>Bacillati</taxon>
        <taxon>Bacillota</taxon>
        <taxon>Clostridia</taxon>
        <taxon>Eubacteriales</taxon>
        <taxon>Oscillospiraceae</taxon>
        <taxon>Massiliimalia</taxon>
    </lineage>
</organism>
<evidence type="ECO:0000256" key="1">
    <source>
        <dbReference type="ARBA" id="ARBA00009156"/>
    </source>
</evidence>
<dbReference type="AlphaFoldDB" id="A0A8J6TUP5"/>
<keyword evidence="10" id="KW-1185">Reference proteome</keyword>
<protein>
    <submittedName>
        <fullName evidence="9">Glycerol kinase GlpK</fullName>
        <ecNumber evidence="9">2.7.1.30</ecNumber>
    </submittedName>
</protein>
<dbReference type="EMBL" id="JACRTL010000003">
    <property type="protein sequence ID" value="MBC8610738.1"/>
    <property type="molecule type" value="Genomic_DNA"/>
</dbReference>
<evidence type="ECO:0000256" key="3">
    <source>
        <dbReference type="ARBA" id="ARBA00022741"/>
    </source>
</evidence>
<feature type="domain" description="Carbohydrate kinase FGGY N-terminal" evidence="7">
    <location>
        <begin position="3"/>
        <end position="247"/>
    </location>
</feature>
<dbReference type="RefSeq" id="WP_187536434.1">
    <property type="nucleotide sequence ID" value="NZ_JACRTL010000003.1"/>
</dbReference>
<comment type="caution">
    <text evidence="9">The sequence shown here is derived from an EMBL/GenBank/DDBJ whole genome shotgun (WGS) entry which is preliminary data.</text>
</comment>
<dbReference type="Proteomes" id="UP000632659">
    <property type="component" value="Unassembled WGS sequence"/>
</dbReference>
<evidence type="ECO:0000256" key="6">
    <source>
        <dbReference type="ARBA" id="ARBA00022840"/>
    </source>
</evidence>
<name>A0A8J6TUP5_9FIRM</name>
<dbReference type="NCBIfam" id="NF000756">
    <property type="entry name" value="PRK00047.1"/>
    <property type="match status" value="1"/>
</dbReference>
<dbReference type="PIRSF" id="PIRSF000538">
    <property type="entry name" value="GlpK"/>
    <property type="match status" value="1"/>
</dbReference>
<evidence type="ECO:0000259" key="7">
    <source>
        <dbReference type="Pfam" id="PF00370"/>
    </source>
</evidence>
<dbReference type="Gene3D" id="3.30.420.40">
    <property type="match status" value="2"/>
</dbReference>
<dbReference type="GO" id="GO:0005524">
    <property type="term" value="F:ATP binding"/>
    <property type="evidence" value="ECO:0007669"/>
    <property type="project" value="UniProtKB-KW"/>
</dbReference>
<dbReference type="InterPro" id="IPR043129">
    <property type="entry name" value="ATPase_NBD"/>
</dbReference>
<dbReference type="SUPFAM" id="SSF53067">
    <property type="entry name" value="Actin-like ATPase domain"/>
    <property type="match status" value="2"/>
</dbReference>
<evidence type="ECO:0000313" key="10">
    <source>
        <dbReference type="Proteomes" id="UP000632659"/>
    </source>
</evidence>
<dbReference type="CDD" id="cd07769">
    <property type="entry name" value="ASKHA_NBD_FGGY_GK"/>
    <property type="match status" value="1"/>
</dbReference>
<dbReference type="PANTHER" id="PTHR10196:SF69">
    <property type="entry name" value="GLYCEROL KINASE"/>
    <property type="match status" value="1"/>
</dbReference>
<evidence type="ECO:0000256" key="5">
    <source>
        <dbReference type="ARBA" id="ARBA00022798"/>
    </source>
</evidence>
<comment type="similarity">
    <text evidence="1">Belongs to the FGGY kinase family.</text>
</comment>
<evidence type="ECO:0000259" key="8">
    <source>
        <dbReference type="Pfam" id="PF02782"/>
    </source>
</evidence>
<keyword evidence="2 9" id="KW-0808">Transferase</keyword>
<keyword evidence="6" id="KW-0067">ATP-binding</keyword>
<dbReference type="GO" id="GO:0004370">
    <property type="term" value="F:glycerol kinase activity"/>
    <property type="evidence" value="ECO:0007669"/>
    <property type="project" value="UniProtKB-EC"/>
</dbReference>
<evidence type="ECO:0000256" key="4">
    <source>
        <dbReference type="ARBA" id="ARBA00022777"/>
    </source>
</evidence>
<dbReference type="PANTHER" id="PTHR10196">
    <property type="entry name" value="SUGAR KINASE"/>
    <property type="match status" value="1"/>
</dbReference>
<evidence type="ECO:0000256" key="2">
    <source>
        <dbReference type="ARBA" id="ARBA00022679"/>
    </source>
</evidence>
<evidence type="ECO:0000313" key="9">
    <source>
        <dbReference type="EMBL" id="MBC8610738.1"/>
    </source>
</evidence>
<dbReference type="GO" id="GO:0005829">
    <property type="term" value="C:cytosol"/>
    <property type="evidence" value="ECO:0007669"/>
    <property type="project" value="TreeGrafter"/>
</dbReference>
<proteinExistence type="inferred from homology"/>
<keyword evidence="4 9" id="KW-0418">Kinase</keyword>
<keyword evidence="5" id="KW-0319">Glycerol metabolism</keyword>
<dbReference type="InterPro" id="IPR000577">
    <property type="entry name" value="Carb_kinase_FGGY"/>
</dbReference>
<dbReference type="Pfam" id="PF02782">
    <property type="entry name" value="FGGY_C"/>
    <property type="match status" value="1"/>
</dbReference>
<gene>
    <name evidence="9" type="primary">glpK</name>
    <name evidence="9" type="ORF">H8702_06320</name>
</gene>
<dbReference type="GO" id="GO:0019563">
    <property type="term" value="P:glycerol catabolic process"/>
    <property type="evidence" value="ECO:0007669"/>
    <property type="project" value="TreeGrafter"/>
</dbReference>
<dbReference type="Pfam" id="PF00370">
    <property type="entry name" value="FGGY_N"/>
    <property type="match status" value="1"/>
</dbReference>
<dbReference type="EC" id="2.7.1.30" evidence="9"/>
<dbReference type="FunFam" id="3.30.420.40:FF:000008">
    <property type="entry name" value="Glycerol kinase"/>
    <property type="match status" value="1"/>
</dbReference>